<dbReference type="Proteomes" id="UP000041254">
    <property type="component" value="Unassembled WGS sequence"/>
</dbReference>
<dbReference type="Gene3D" id="3.10.120.10">
    <property type="entry name" value="Cytochrome b5-like heme/steroid binding domain"/>
    <property type="match status" value="1"/>
</dbReference>
<evidence type="ECO:0000259" key="9">
    <source>
        <dbReference type="PROSITE" id="PS50255"/>
    </source>
</evidence>
<sequence>MIGFKLAAACWRVLTALKQKLQEIMVRVISVDELAKHTREKDCWIAVHGKVYDVTPFLKDHPGGPEVVVRIAGRDVSDEYEDVGHSDFARDKAQEFEVGTLVGHENDTGPTGTLLKTNVPKWAQEAPPSRSVSFPLVPVVVAGVSVALVAAYMYMKSRQR</sequence>
<organism evidence="10 11">
    <name type="scientific">Vitrella brassicaformis (strain CCMP3155)</name>
    <dbReference type="NCBI Taxonomy" id="1169540"/>
    <lineage>
        <taxon>Eukaryota</taxon>
        <taxon>Sar</taxon>
        <taxon>Alveolata</taxon>
        <taxon>Colpodellida</taxon>
        <taxon>Vitrellaceae</taxon>
        <taxon>Vitrella</taxon>
    </lineage>
</organism>
<dbReference type="Pfam" id="PF00173">
    <property type="entry name" value="Cyt-b5"/>
    <property type="match status" value="1"/>
</dbReference>
<dbReference type="GO" id="GO:0016020">
    <property type="term" value="C:membrane"/>
    <property type="evidence" value="ECO:0007669"/>
    <property type="project" value="UniProtKB-SubCell"/>
</dbReference>
<protein>
    <recommendedName>
        <fullName evidence="9">Cytochrome b5 heme-binding domain-containing protein</fullName>
    </recommendedName>
</protein>
<keyword evidence="8" id="KW-1133">Transmembrane helix</keyword>
<dbReference type="FunFam" id="3.10.120.10:FF:000002">
    <property type="entry name" value="Cytochrome b5 type B"/>
    <property type="match status" value="1"/>
</dbReference>
<feature type="domain" description="Cytochrome b5 heme-binding" evidence="9">
    <location>
        <begin position="26"/>
        <end position="102"/>
    </location>
</feature>
<comment type="similarity">
    <text evidence="7 8">Belongs to the cytochrome b5 family.</text>
</comment>
<evidence type="ECO:0000256" key="3">
    <source>
        <dbReference type="ARBA" id="ARBA00022692"/>
    </source>
</evidence>
<gene>
    <name evidence="10" type="ORF">Vbra_5161</name>
</gene>
<evidence type="ECO:0000256" key="4">
    <source>
        <dbReference type="ARBA" id="ARBA00022723"/>
    </source>
</evidence>
<keyword evidence="3 8" id="KW-0812">Transmembrane</keyword>
<dbReference type="SUPFAM" id="SSF55856">
    <property type="entry name" value="Cytochrome b5-like heme/steroid binding domain"/>
    <property type="match status" value="1"/>
</dbReference>
<dbReference type="InterPro" id="IPR036400">
    <property type="entry name" value="Cyt_B5-like_heme/steroid_sf"/>
</dbReference>
<keyword evidence="11" id="KW-1185">Reference proteome</keyword>
<accession>A0A0G4EL92</accession>
<keyword evidence="2 8" id="KW-0349">Heme</keyword>
<evidence type="ECO:0000256" key="1">
    <source>
        <dbReference type="ARBA" id="ARBA00004370"/>
    </source>
</evidence>
<reference evidence="10 11" key="1">
    <citation type="submission" date="2014-11" db="EMBL/GenBank/DDBJ databases">
        <authorList>
            <person name="Zhu J."/>
            <person name="Qi W."/>
            <person name="Song R."/>
        </authorList>
    </citation>
    <scope>NUCLEOTIDE SEQUENCE [LARGE SCALE GENOMIC DNA]</scope>
</reference>
<dbReference type="STRING" id="1169540.A0A0G4EL92"/>
<dbReference type="SMART" id="SM01117">
    <property type="entry name" value="Cyt-b5"/>
    <property type="match status" value="1"/>
</dbReference>
<evidence type="ECO:0000313" key="11">
    <source>
        <dbReference type="Proteomes" id="UP000041254"/>
    </source>
</evidence>
<dbReference type="GO" id="GO:0020037">
    <property type="term" value="F:heme binding"/>
    <property type="evidence" value="ECO:0007669"/>
    <property type="project" value="UniProtKB-UniRule"/>
</dbReference>
<dbReference type="GO" id="GO:0046872">
    <property type="term" value="F:metal ion binding"/>
    <property type="evidence" value="ECO:0007669"/>
    <property type="project" value="UniProtKB-UniRule"/>
</dbReference>
<proteinExistence type="inferred from homology"/>
<keyword evidence="5 8" id="KW-0408">Iron</keyword>
<dbReference type="InterPro" id="IPR050668">
    <property type="entry name" value="Cytochrome_b5"/>
</dbReference>
<dbReference type="PANTHER" id="PTHR19359">
    <property type="entry name" value="CYTOCHROME B5"/>
    <property type="match status" value="1"/>
</dbReference>
<evidence type="ECO:0000256" key="6">
    <source>
        <dbReference type="ARBA" id="ARBA00023136"/>
    </source>
</evidence>
<dbReference type="OMA" id="MLDQYYV"/>
<dbReference type="VEuPathDB" id="CryptoDB:Vbra_5161"/>
<dbReference type="PRINTS" id="PR00363">
    <property type="entry name" value="CYTOCHROMEB5"/>
</dbReference>
<evidence type="ECO:0000256" key="7">
    <source>
        <dbReference type="ARBA" id="ARBA00038168"/>
    </source>
</evidence>
<keyword evidence="4 8" id="KW-0479">Metal-binding</keyword>
<dbReference type="InterPro" id="IPR018506">
    <property type="entry name" value="Cyt_B5_heme-BS"/>
</dbReference>
<dbReference type="PANTHER" id="PTHR19359:SF14">
    <property type="entry name" value="CYTOCHROME B5 A"/>
    <property type="match status" value="1"/>
</dbReference>
<keyword evidence="6 8" id="KW-0472">Membrane</keyword>
<dbReference type="AlphaFoldDB" id="A0A0G4EL92"/>
<name>A0A0G4EL92_VITBC</name>
<evidence type="ECO:0000256" key="5">
    <source>
        <dbReference type="ARBA" id="ARBA00023004"/>
    </source>
</evidence>
<dbReference type="InterPro" id="IPR001199">
    <property type="entry name" value="Cyt_B5-like_heme/steroid-bd"/>
</dbReference>
<feature type="transmembrane region" description="Helical" evidence="8">
    <location>
        <begin position="134"/>
        <end position="155"/>
    </location>
</feature>
<dbReference type="PhylomeDB" id="A0A0G4EL92"/>
<evidence type="ECO:0000256" key="8">
    <source>
        <dbReference type="RuleBase" id="RU362121"/>
    </source>
</evidence>
<evidence type="ECO:0000256" key="2">
    <source>
        <dbReference type="ARBA" id="ARBA00022617"/>
    </source>
</evidence>
<dbReference type="InParanoid" id="A0A0G4EL92"/>
<dbReference type="OrthoDB" id="260519at2759"/>
<evidence type="ECO:0000313" key="10">
    <source>
        <dbReference type="EMBL" id="CEL98182.1"/>
    </source>
</evidence>
<comment type="subcellular location">
    <subcellularLocation>
        <location evidence="1">Membrane</location>
    </subcellularLocation>
</comment>
<dbReference type="PROSITE" id="PS50255">
    <property type="entry name" value="CYTOCHROME_B5_2"/>
    <property type="match status" value="1"/>
</dbReference>
<dbReference type="EMBL" id="CDMY01000264">
    <property type="protein sequence ID" value="CEL98182.1"/>
    <property type="molecule type" value="Genomic_DNA"/>
</dbReference>
<dbReference type="PROSITE" id="PS00191">
    <property type="entry name" value="CYTOCHROME_B5_1"/>
    <property type="match status" value="1"/>
</dbReference>